<keyword evidence="3" id="KW-0378">Hydrolase</keyword>
<dbReference type="Proteomes" id="UP000371041">
    <property type="component" value="Chromosome"/>
</dbReference>
<dbReference type="InterPro" id="IPR010618">
    <property type="entry name" value="RPF"/>
</dbReference>
<comment type="similarity">
    <text evidence="1">Belongs to the transglycosylase family. Rpf subfamily.</text>
</comment>
<evidence type="ECO:0000313" key="5">
    <source>
        <dbReference type="EMBL" id="QGK72000.1"/>
    </source>
</evidence>
<dbReference type="AlphaFoldDB" id="A0A5Q3QDL1"/>
<protein>
    <submittedName>
        <fullName evidence="5">DUF348 domain-containing protein</fullName>
    </submittedName>
</protein>
<dbReference type="InterPro" id="IPR023346">
    <property type="entry name" value="Lysozyme-like_dom_sf"/>
</dbReference>
<evidence type="ECO:0000256" key="2">
    <source>
        <dbReference type="ARBA" id="ARBA00022729"/>
    </source>
</evidence>
<proteinExistence type="inferred from homology"/>
<dbReference type="SUPFAM" id="SSF53955">
    <property type="entry name" value="Lysozyme-like"/>
    <property type="match status" value="1"/>
</dbReference>
<organism evidence="5 6">
    <name type="scientific">Allosaccharopolyspora coralli</name>
    <dbReference type="NCBI Taxonomy" id="2665642"/>
    <lineage>
        <taxon>Bacteria</taxon>
        <taxon>Bacillati</taxon>
        <taxon>Actinomycetota</taxon>
        <taxon>Actinomycetes</taxon>
        <taxon>Pseudonocardiales</taxon>
        <taxon>Pseudonocardiaceae</taxon>
        <taxon>Allosaccharopolyspora</taxon>
    </lineage>
</organism>
<dbReference type="GO" id="GO:0016787">
    <property type="term" value="F:hydrolase activity"/>
    <property type="evidence" value="ECO:0007669"/>
    <property type="project" value="UniProtKB-KW"/>
</dbReference>
<dbReference type="SMART" id="SM01208">
    <property type="entry name" value="G5"/>
    <property type="match status" value="1"/>
</dbReference>
<keyword evidence="6" id="KW-1185">Reference proteome</keyword>
<name>A0A5Q3QDL1_9PSEU</name>
<dbReference type="Pfam" id="PF07501">
    <property type="entry name" value="G5"/>
    <property type="match status" value="1"/>
</dbReference>
<dbReference type="CDD" id="cd13925">
    <property type="entry name" value="RPF"/>
    <property type="match status" value="1"/>
</dbReference>
<dbReference type="EMBL" id="CP045929">
    <property type="protein sequence ID" value="QGK72000.1"/>
    <property type="molecule type" value="Genomic_DNA"/>
</dbReference>
<dbReference type="Pfam" id="PF06737">
    <property type="entry name" value="Transglycosylas"/>
    <property type="match status" value="1"/>
</dbReference>
<dbReference type="Gene3D" id="1.10.530.10">
    <property type="match status" value="1"/>
</dbReference>
<sequence>MEPTFSGHDLDAAFTREAHPVTGHSGVPADALDITEADVLEALGPDADELLASADVDVAELIRLINAETVVLPPLVLPEFESDEDEAPQFAAAVSTWKRRFLKGAVAAVILSLTGGGGAAAAMDKSVTVEIDGETRQVNTFDSTVGEVLQDEGVTVGKHDAVSPSPQSEIQHGDTITLDQGRLLKMTVDGEPREEWVRSVTVGQALRQLGIPDQGAWTSADRSMAVPENGMNLAVKTQKNITITDGGGAPRELSTNAVTVDELVKEQNLALGAEDSISPGGGEKVVDGAAIQIDRLTSSVVNVTTPIEPPVKEIEDDSMLKGEEKVQEQGTPGEKIVFTRVSERNGEETGREIVGEKVVREASERVVLVGTKTPPVSSGGGAGGNTVWDKLAQCESTGNWSANSGNGYYGGLQFDQQTWSSFGGDQYAAYPHQASREQQIEIATKVRDSRGGYGAWPSCSSKLGLS</sequence>
<evidence type="ECO:0000256" key="1">
    <source>
        <dbReference type="ARBA" id="ARBA00010830"/>
    </source>
</evidence>
<dbReference type="InterPro" id="IPR011098">
    <property type="entry name" value="G5_dom"/>
</dbReference>
<dbReference type="InterPro" id="IPR007137">
    <property type="entry name" value="DUF348"/>
</dbReference>
<feature type="domain" description="G5" evidence="4">
    <location>
        <begin position="293"/>
        <end position="373"/>
    </location>
</feature>
<reference evidence="6" key="1">
    <citation type="submission" date="2019-11" db="EMBL/GenBank/DDBJ databases">
        <title>The complete genome sequence of Saccharopolyspora sp. E2A.</title>
        <authorList>
            <person name="Zhang G."/>
        </authorList>
    </citation>
    <scope>NUCLEOTIDE SEQUENCE [LARGE SCALE GENOMIC DNA]</scope>
    <source>
        <strain evidence="6">E2A</strain>
    </source>
</reference>
<dbReference type="PROSITE" id="PS51109">
    <property type="entry name" value="G5"/>
    <property type="match status" value="1"/>
</dbReference>
<accession>A0A5Q3QDL1</accession>
<dbReference type="Gene3D" id="2.20.230.10">
    <property type="entry name" value="Resuscitation-promoting factor rpfb"/>
    <property type="match status" value="1"/>
</dbReference>
<keyword evidence="2" id="KW-0732">Signal</keyword>
<evidence type="ECO:0000256" key="3">
    <source>
        <dbReference type="ARBA" id="ARBA00022801"/>
    </source>
</evidence>
<evidence type="ECO:0000259" key="4">
    <source>
        <dbReference type="PROSITE" id="PS51109"/>
    </source>
</evidence>
<dbReference type="Pfam" id="PF03990">
    <property type="entry name" value="DUF348"/>
    <property type="match status" value="3"/>
</dbReference>
<gene>
    <name evidence="5" type="ORF">GIY23_03110</name>
</gene>
<dbReference type="KEGG" id="sace:GIY23_03110"/>
<evidence type="ECO:0000313" key="6">
    <source>
        <dbReference type="Proteomes" id="UP000371041"/>
    </source>
</evidence>